<evidence type="ECO:0000313" key="1">
    <source>
        <dbReference type="EMBL" id="ERI80666.1"/>
    </source>
</evidence>
<evidence type="ECO:0000313" key="2">
    <source>
        <dbReference type="Proteomes" id="UP000016491"/>
    </source>
</evidence>
<dbReference type="InterPro" id="IPR023365">
    <property type="entry name" value="Sortase_dom-sf"/>
</dbReference>
<dbReference type="Gene3D" id="2.40.260.10">
    <property type="entry name" value="Sortase"/>
    <property type="match status" value="1"/>
</dbReference>
<gene>
    <name evidence="1" type="ORF">CLOSYM_00110</name>
</gene>
<dbReference type="CDD" id="cd05826">
    <property type="entry name" value="Sortase_B"/>
    <property type="match status" value="1"/>
</dbReference>
<dbReference type="SUPFAM" id="SSF63817">
    <property type="entry name" value="Sortase"/>
    <property type="match status" value="1"/>
</dbReference>
<organism evidence="1 2">
    <name type="scientific">[Clostridium] symbiosum ATCC 14940</name>
    <dbReference type="NCBI Taxonomy" id="411472"/>
    <lineage>
        <taxon>Bacteria</taxon>
        <taxon>Bacillati</taxon>
        <taxon>Bacillota</taxon>
        <taxon>Clostridia</taxon>
        <taxon>Lachnospirales</taxon>
        <taxon>Lachnospiraceae</taxon>
        <taxon>Otoolea</taxon>
    </lineage>
</organism>
<protein>
    <submittedName>
        <fullName evidence="1">Sortase, SrtB family</fullName>
    </submittedName>
</protein>
<comment type="caution">
    <text evidence="1">The sequence shown here is derived from an EMBL/GenBank/DDBJ whole genome shotgun (WGS) entry which is preliminary data.</text>
</comment>
<dbReference type="InterPro" id="IPR009835">
    <property type="entry name" value="SrtB"/>
</dbReference>
<dbReference type="Proteomes" id="UP000016491">
    <property type="component" value="Unassembled WGS sequence"/>
</dbReference>
<sequence>MSDKVVVWETDGLTEKREGYQSPLPFHQLWTVNTDIIGWFFIESSGINGPILQSEDNTKYLTAGYAGKANPAGAFFLDYECEPDFTGHHNIIYGHSMKNGSMFYDLINFKRESYFREHQEIIIYTHEKEICLQPIAVVCTEADGRRRITDFADRTEFQSYVAAMLEGGKYRKEWTGDVTRLWSFVTCSHEFEDARTILYARECGS</sequence>
<name>A0ABC9U400_CLOSY</name>
<accession>A0ABC9U400</accession>
<dbReference type="RefSeq" id="WP_021641994.1">
    <property type="nucleotide sequence ID" value="NZ_KE992894.1"/>
</dbReference>
<dbReference type="GO" id="GO:0016787">
    <property type="term" value="F:hydrolase activity"/>
    <property type="evidence" value="ECO:0007669"/>
    <property type="project" value="UniProtKB-KW"/>
</dbReference>
<reference evidence="1 2" key="1">
    <citation type="submission" date="2013-07" db="EMBL/GenBank/DDBJ databases">
        <authorList>
            <person name="Weinstock G."/>
            <person name="Sodergren E."/>
            <person name="Wylie T."/>
            <person name="Fulton L."/>
            <person name="Fulton R."/>
            <person name="Fronick C."/>
            <person name="O'Laughlin M."/>
            <person name="Godfrey J."/>
            <person name="Miner T."/>
            <person name="Herter B."/>
            <person name="Appelbaum E."/>
            <person name="Cordes M."/>
            <person name="Lek S."/>
            <person name="Wollam A."/>
            <person name="Pepin K.H."/>
            <person name="Palsikar V.B."/>
            <person name="Mitreva M."/>
            <person name="Wilson R.K."/>
        </authorList>
    </citation>
    <scope>NUCLEOTIDE SEQUENCE [LARGE SCALE GENOMIC DNA]</scope>
    <source>
        <strain evidence="1 2">ATCC 14940</strain>
    </source>
</reference>
<proteinExistence type="predicted"/>
<dbReference type="AlphaFoldDB" id="A0ABC9U400"/>
<dbReference type="EMBL" id="AWSU01000010">
    <property type="protein sequence ID" value="ERI80666.1"/>
    <property type="molecule type" value="Genomic_DNA"/>
</dbReference>